<gene>
    <name evidence="1" type="ORF">RI844_13650</name>
</gene>
<name>A0ABZ0GLI0_9GAMM</name>
<evidence type="ECO:0000313" key="2">
    <source>
        <dbReference type="Proteomes" id="UP001301442"/>
    </source>
</evidence>
<dbReference type="RefSeq" id="WP_348395225.1">
    <property type="nucleotide sequence ID" value="NZ_CP136600.1"/>
</dbReference>
<organism evidence="1 2">
    <name type="scientific">Thalassotalea fonticola</name>
    <dbReference type="NCBI Taxonomy" id="3065649"/>
    <lineage>
        <taxon>Bacteria</taxon>
        <taxon>Pseudomonadati</taxon>
        <taxon>Pseudomonadota</taxon>
        <taxon>Gammaproteobacteria</taxon>
        <taxon>Alteromonadales</taxon>
        <taxon>Colwelliaceae</taxon>
        <taxon>Thalassotalea</taxon>
    </lineage>
</organism>
<proteinExistence type="predicted"/>
<dbReference type="Proteomes" id="UP001301442">
    <property type="component" value="Chromosome"/>
</dbReference>
<evidence type="ECO:0008006" key="3">
    <source>
        <dbReference type="Google" id="ProtNLM"/>
    </source>
</evidence>
<evidence type="ECO:0000313" key="1">
    <source>
        <dbReference type="EMBL" id="WOH36412.1"/>
    </source>
</evidence>
<accession>A0ABZ0GLI0</accession>
<reference evidence="1 2" key="1">
    <citation type="submission" date="2023-09" db="EMBL/GenBank/DDBJ databases">
        <authorList>
            <person name="Qi X."/>
        </authorList>
    </citation>
    <scope>NUCLEOTIDE SEQUENCE [LARGE SCALE GENOMIC DNA]</scope>
    <source>
        <strain evidence="1 2">S1-1</strain>
    </source>
</reference>
<sequence>MRLFFSFFVMMLLVSCATKGELEYITSNGEHKTACETEYTWEPSVDKYAVEYILSYCARKAVKKGHKVVDESLLNIDLSISLSPNGNSWTFDYAKELHSNKKLSDKEYGYIIAYIDLGLNKD</sequence>
<keyword evidence="2" id="KW-1185">Reference proteome</keyword>
<dbReference type="EMBL" id="CP136600">
    <property type="protein sequence ID" value="WOH36412.1"/>
    <property type="molecule type" value="Genomic_DNA"/>
</dbReference>
<protein>
    <recommendedName>
        <fullName evidence="3">Lipoprotein</fullName>
    </recommendedName>
</protein>